<dbReference type="EMBL" id="CP037901">
    <property type="protein sequence ID" value="QBP12165.1"/>
    <property type="molecule type" value="Genomic_DNA"/>
</dbReference>
<feature type="domain" description="Serine aminopeptidase S33" evidence="1">
    <location>
        <begin position="51"/>
        <end position="236"/>
    </location>
</feature>
<dbReference type="Pfam" id="PF12146">
    <property type="entry name" value="Hydrolase_4"/>
    <property type="match status" value="1"/>
</dbReference>
<dbReference type="OrthoDB" id="5290302at2"/>
<evidence type="ECO:0000313" key="3">
    <source>
        <dbReference type="Proteomes" id="UP000253772"/>
    </source>
</evidence>
<gene>
    <name evidence="2" type="ORF">DDF84_020535</name>
</gene>
<dbReference type="InterPro" id="IPR029058">
    <property type="entry name" value="AB_hydrolase_fold"/>
</dbReference>
<proteinExistence type="predicted"/>
<dbReference type="RefSeq" id="WP_024570837.1">
    <property type="nucleotide sequence ID" value="NZ_CP026544.1"/>
</dbReference>
<keyword evidence="2" id="KW-0378">Hydrolase</keyword>
<dbReference type="GO" id="GO:0016787">
    <property type="term" value="F:hydrolase activity"/>
    <property type="evidence" value="ECO:0007669"/>
    <property type="project" value="UniProtKB-KW"/>
</dbReference>
<evidence type="ECO:0000313" key="2">
    <source>
        <dbReference type="EMBL" id="QBP12165.1"/>
    </source>
</evidence>
<organism evidence="2 3">
    <name type="scientific">Cupriavidus metallidurans</name>
    <dbReference type="NCBI Taxonomy" id="119219"/>
    <lineage>
        <taxon>Bacteria</taxon>
        <taxon>Pseudomonadati</taxon>
        <taxon>Pseudomonadota</taxon>
        <taxon>Betaproteobacteria</taxon>
        <taxon>Burkholderiales</taxon>
        <taxon>Burkholderiaceae</taxon>
        <taxon>Cupriavidus</taxon>
    </lineage>
</organism>
<dbReference type="SUPFAM" id="SSF53474">
    <property type="entry name" value="alpha/beta-Hydrolases"/>
    <property type="match status" value="1"/>
</dbReference>
<reference evidence="2 3" key="1">
    <citation type="submission" date="2019-03" db="EMBL/GenBank/DDBJ databases">
        <title>Comparative insights into the high quality Complete genome sequence of highly metal resistant Cupriavidus metallidurans strain BS1 isolated from a gold-copper mine.</title>
        <authorList>
            <person name="Mazhar H.S."/>
            <person name="Rensing C."/>
        </authorList>
    </citation>
    <scope>NUCLEOTIDE SEQUENCE [LARGE SCALE GENOMIC DNA]</scope>
    <source>
        <strain evidence="2 3">BS1</strain>
    </source>
</reference>
<accession>A0A2L0X3T9</accession>
<evidence type="ECO:0000259" key="1">
    <source>
        <dbReference type="Pfam" id="PF12146"/>
    </source>
</evidence>
<dbReference type="AlphaFoldDB" id="A0A2L0X3T9"/>
<protein>
    <submittedName>
        <fullName evidence="2">Alpha/beta hydrolase</fullName>
    </submittedName>
</protein>
<sequence>MSAWIFLRGLTRESRHWGNLPALWTSRGLGQPLLIDLPGNGTAHEATVPASVDGMMEAVRAAAYASGVPGPWRVLAMSLGAMVATRWVQAWPDELEGLVLINTSMRPFSAITERLQPLNWPALLGMAHHWQDRVRCERTVHRLTCERLDTRDADIAGWVEIAQSAPVSRKAAWLQLLAAARFRAMTAAPPCPTLILSSDADRLVNPACSAHLAAAWRSDGVSHIRHPWAGHDLPHDDPLWLCDTVAAWKPDKKIPPDG</sequence>
<dbReference type="Proteomes" id="UP000253772">
    <property type="component" value="Chromosome c2"/>
</dbReference>
<dbReference type="InterPro" id="IPR022742">
    <property type="entry name" value="Hydrolase_4"/>
</dbReference>
<name>A0A2L0X3T9_9BURK</name>
<dbReference type="Gene3D" id="3.40.50.1820">
    <property type="entry name" value="alpha/beta hydrolase"/>
    <property type="match status" value="1"/>
</dbReference>